<keyword evidence="1" id="KW-1133">Transmembrane helix</keyword>
<dbReference type="Proteomes" id="UP000317429">
    <property type="component" value="Chromosome"/>
</dbReference>
<dbReference type="GO" id="GO:0016491">
    <property type="term" value="F:oxidoreductase activity"/>
    <property type="evidence" value="ECO:0007669"/>
    <property type="project" value="UniProtKB-KW"/>
</dbReference>
<dbReference type="Gene3D" id="1.10.1330.10">
    <property type="entry name" value="Dockerin domain"/>
    <property type="match status" value="1"/>
</dbReference>
<keyword evidence="2" id="KW-0732">Signal</keyword>
<dbReference type="GO" id="GO:0000272">
    <property type="term" value="P:polysaccharide catabolic process"/>
    <property type="evidence" value="ECO:0007669"/>
    <property type="project" value="InterPro"/>
</dbReference>
<dbReference type="KEGG" id="pnd:Pla175_35160"/>
<gene>
    <name evidence="4" type="primary">yliI_2</name>
    <name evidence="4" type="ORF">Pla175_35160</name>
</gene>
<keyword evidence="5" id="KW-1185">Reference proteome</keyword>
<dbReference type="PANTHER" id="PTHR19328:SF75">
    <property type="entry name" value="ALDOSE SUGAR DEHYDROGENASE YLII"/>
    <property type="match status" value="1"/>
</dbReference>
<dbReference type="Gene3D" id="2.120.10.30">
    <property type="entry name" value="TolB, C-terminal domain"/>
    <property type="match status" value="1"/>
</dbReference>
<dbReference type="RefSeq" id="WP_145287965.1">
    <property type="nucleotide sequence ID" value="NZ_CP036291.1"/>
</dbReference>
<dbReference type="EMBL" id="CP036291">
    <property type="protein sequence ID" value="QDU90116.1"/>
    <property type="molecule type" value="Genomic_DNA"/>
</dbReference>
<reference evidence="4 5" key="1">
    <citation type="submission" date="2019-02" db="EMBL/GenBank/DDBJ databases">
        <title>Deep-cultivation of Planctomycetes and their phenomic and genomic characterization uncovers novel biology.</title>
        <authorList>
            <person name="Wiegand S."/>
            <person name="Jogler M."/>
            <person name="Boedeker C."/>
            <person name="Pinto D."/>
            <person name="Vollmers J."/>
            <person name="Rivas-Marin E."/>
            <person name="Kohn T."/>
            <person name="Peeters S.H."/>
            <person name="Heuer A."/>
            <person name="Rast P."/>
            <person name="Oberbeckmann S."/>
            <person name="Bunk B."/>
            <person name="Jeske O."/>
            <person name="Meyerdierks A."/>
            <person name="Storesund J.E."/>
            <person name="Kallscheuer N."/>
            <person name="Luecker S."/>
            <person name="Lage O.M."/>
            <person name="Pohl T."/>
            <person name="Merkel B.J."/>
            <person name="Hornburger P."/>
            <person name="Mueller R.-W."/>
            <person name="Bruemmer F."/>
            <person name="Labrenz M."/>
            <person name="Spormann A.M."/>
            <person name="Op den Camp H."/>
            <person name="Overmann J."/>
            <person name="Amann R."/>
            <person name="Jetten M.S.M."/>
            <person name="Mascher T."/>
            <person name="Medema M.H."/>
            <person name="Devos D.P."/>
            <person name="Kaster A.-K."/>
            <person name="Ovreas L."/>
            <person name="Rohde M."/>
            <person name="Galperin M.Y."/>
            <person name="Jogler C."/>
        </authorList>
    </citation>
    <scope>NUCLEOTIDE SEQUENCE [LARGE SCALE GENOMIC DNA]</scope>
    <source>
        <strain evidence="4 5">Pla175</strain>
    </source>
</reference>
<keyword evidence="4" id="KW-0560">Oxidoreductase</keyword>
<evidence type="ECO:0000256" key="1">
    <source>
        <dbReference type="SAM" id="Phobius"/>
    </source>
</evidence>
<evidence type="ECO:0000313" key="4">
    <source>
        <dbReference type="EMBL" id="QDU90116.1"/>
    </source>
</evidence>
<dbReference type="InterPro" id="IPR012938">
    <property type="entry name" value="Glc/Sorbosone_DH"/>
</dbReference>
<accession>A0A518DF78</accession>
<evidence type="ECO:0000259" key="3">
    <source>
        <dbReference type="Pfam" id="PF07995"/>
    </source>
</evidence>
<proteinExistence type="predicted"/>
<keyword evidence="1" id="KW-0812">Transmembrane</keyword>
<feature type="domain" description="Glucose/Sorbosone dehydrogenase" evidence="3">
    <location>
        <begin position="92"/>
        <end position="367"/>
    </location>
</feature>
<evidence type="ECO:0000256" key="2">
    <source>
        <dbReference type="SAM" id="SignalP"/>
    </source>
</evidence>
<dbReference type="PANTHER" id="PTHR19328">
    <property type="entry name" value="HEDGEHOG-INTERACTING PROTEIN"/>
    <property type="match status" value="1"/>
</dbReference>
<dbReference type="AlphaFoldDB" id="A0A518DF78"/>
<dbReference type="EC" id="1.1.5.-" evidence="4"/>
<dbReference type="InterPro" id="IPR036439">
    <property type="entry name" value="Dockerin_dom_sf"/>
</dbReference>
<organism evidence="4 5">
    <name type="scientific">Pirellulimonas nuda</name>
    <dbReference type="NCBI Taxonomy" id="2528009"/>
    <lineage>
        <taxon>Bacteria</taxon>
        <taxon>Pseudomonadati</taxon>
        <taxon>Planctomycetota</taxon>
        <taxon>Planctomycetia</taxon>
        <taxon>Pirellulales</taxon>
        <taxon>Lacipirellulaceae</taxon>
        <taxon>Pirellulimonas</taxon>
    </lineage>
</organism>
<dbReference type="OrthoDB" id="9770043at2"/>
<dbReference type="InterPro" id="IPR011041">
    <property type="entry name" value="Quinoprot_gluc/sorb_DH_b-prop"/>
</dbReference>
<name>A0A518DF78_9BACT</name>
<evidence type="ECO:0000313" key="5">
    <source>
        <dbReference type="Proteomes" id="UP000317429"/>
    </source>
</evidence>
<dbReference type="SUPFAM" id="SSF50952">
    <property type="entry name" value="Soluble quinoprotein glucose dehydrogenase"/>
    <property type="match status" value="1"/>
</dbReference>
<dbReference type="SUPFAM" id="SSF63446">
    <property type="entry name" value="Type I dockerin domain"/>
    <property type="match status" value="1"/>
</dbReference>
<protein>
    <submittedName>
        <fullName evidence="4">Soluble aldose sugar dehydrogenase YliI</fullName>
        <ecNumber evidence="4">1.1.5.-</ecNumber>
    </submittedName>
</protein>
<keyword evidence="1" id="KW-0472">Membrane</keyword>
<sequence precursor="true">MRPCRLFCLFIALLATVCASARAEISGASLVATANNPVFVTHAPGDKHHLFVVERGAQQGAPNNDVIADIRVLDLRTGAFAPQPFLSVNLPNTSGERGLLSMAFHPDYQANGKFYIYASREAYSGGNHASYVEQYSVTTDPMIADPASRSVVARFTQPQSNHNGGWIGFSPNDNYLYIASGDGGNSNDTGTGHTGAIGNAQDITGNLLGKMLRVDPLGDDFPADANRNYAVPASNPFVGVTGDDEIWAYGLRNPWRNSFDRETGDLLIGDVGQDNREEVNFQAAGSPGGENYGWRLREGTIATPTGGVGGAKPTDAVDPIHDYAHNGGSRSIYGGYVYRGPDPEVDGWYFFGDTVTRDVWRFRPDSPAATLERINDTLFPGGNNDFRVSMGEDAVGNLYVVSTGGSIYRIETDATAPGDFTGDGLVNVEDYTLWRSDFGVSASTADGNRDGLVDAADYSVWRDNADVSDPIEGAAVPEPSGWIILTGFISLSLAVGFMRWHFDRSRAQTS</sequence>
<feature type="signal peptide" evidence="2">
    <location>
        <begin position="1"/>
        <end position="23"/>
    </location>
</feature>
<feature type="chain" id="PRO_5021962983" evidence="2">
    <location>
        <begin position="24"/>
        <end position="510"/>
    </location>
</feature>
<dbReference type="Pfam" id="PF07995">
    <property type="entry name" value="GSDH"/>
    <property type="match status" value="1"/>
</dbReference>
<dbReference type="InterPro" id="IPR011042">
    <property type="entry name" value="6-blade_b-propeller_TolB-like"/>
</dbReference>
<feature type="transmembrane region" description="Helical" evidence="1">
    <location>
        <begin position="482"/>
        <end position="502"/>
    </location>
</feature>